<feature type="region of interest" description="Disordered" evidence="2">
    <location>
        <begin position="785"/>
        <end position="832"/>
    </location>
</feature>
<evidence type="ECO:0000256" key="2">
    <source>
        <dbReference type="SAM" id="MobiDB-lite"/>
    </source>
</evidence>
<gene>
    <name evidence="4" type="ORF">GGX14DRAFT_399540</name>
</gene>
<organism evidence="4 5">
    <name type="scientific">Mycena pura</name>
    <dbReference type="NCBI Taxonomy" id="153505"/>
    <lineage>
        <taxon>Eukaryota</taxon>
        <taxon>Fungi</taxon>
        <taxon>Dikarya</taxon>
        <taxon>Basidiomycota</taxon>
        <taxon>Agaricomycotina</taxon>
        <taxon>Agaricomycetes</taxon>
        <taxon>Agaricomycetidae</taxon>
        <taxon>Agaricales</taxon>
        <taxon>Marasmiineae</taxon>
        <taxon>Mycenaceae</taxon>
        <taxon>Mycena</taxon>
    </lineage>
</organism>
<evidence type="ECO:0000313" key="4">
    <source>
        <dbReference type="EMBL" id="KAJ7202374.1"/>
    </source>
</evidence>
<protein>
    <recommendedName>
        <fullName evidence="3">SWIM-type domain-containing protein</fullName>
    </recommendedName>
</protein>
<keyword evidence="1" id="KW-0862">Zinc</keyword>
<name>A0AAD6YAI5_9AGAR</name>
<keyword evidence="5" id="KW-1185">Reference proteome</keyword>
<evidence type="ECO:0000313" key="5">
    <source>
        <dbReference type="Proteomes" id="UP001219525"/>
    </source>
</evidence>
<proteinExistence type="predicted"/>
<comment type="caution">
    <text evidence="4">The sequence shown here is derived from an EMBL/GenBank/DDBJ whole genome shotgun (WGS) entry which is preliminary data.</text>
</comment>
<accession>A0AAD6YAI5</accession>
<dbReference type="AlphaFoldDB" id="A0AAD6YAI5"/>
<dbReference type="PROSITE" id="PS50966">
    <property type="entry name" value="ZF_SWIM"/>
    <property type="match status" value="1"/>
</dbReference>
<feature type="compositionally biased region" description="Basic residues" evidence="2">
    <location>
        <begin position="972"/>
        <end position="982"/>
    </location>
</feature>
<dbReference type="Proteomes" id="UP001219525">
    <property type="component" value="Unassembled WGS sequence"/>
</dbReference>
<feature type="compositionally biased region" description="Low complexity" evidence="2">
    <location>
        <begin position="847"/>
        <end position="857"/>
    </location>
</feature>
<dbReference type="GO" id="GO:0008270">
    <property type="term" value="F:zinc ion binding"/>
    <property type="evidence" value="ECO:0007669"/>
    <property type="project" value="UniProtKB-KW"/>
</dbReference>
<dbReference type="EMBL" id="JARJCW010000055">
    <property type="protein sequence ID" value="KAJ7202374.1"/>
    <property type="molecule type" value="Genomic_DNA"/>
</dbReference>
<evidence type="ECO:0000256" key="1">
    <source>
        <dbReference type="PROSITE-ProRule" id="PRU00325"/>
    </source>
</evidence>
<reference evidence="4" key="1">
    <citation type="submission" date="2023-03" db="EMBL/GenBank/DDBJ databases">
        <title>Massive genome expansion in bonnet fungi (Mycena s.s.) driven by repeated elements and novel gene families across ecological guilds.</title>
        <authorList>
            <consortium name="Lawrence Berkeley National Laboratory"/>
            <person name="Harder C.B."/>
            <person name="Miyauchi S."/>
            <person name="Viragh M."/>
            <person name="Kuo A."/>
            <person name="Thoen E."/>
            <person name="Andreopoulos B."/>
            <person name="Lu D."/>
            <person name="Skrede I."/>
            <person name="Drula E."/>
            <person name="Henrissat B."/>
            <person name="Morin E."/>
            <person name="Kohler A."/>
            <person name="Barry K."/>
            <person name="LaButti K."/>
            <person name="Morin E."/>
            <person name="Salamov A."/>
            <person name="Lipzen A."/>
            <person name="Mereny Z."/>
            <person name="Hegedus B."/>
            <person name="Baldrian P."/>
            <person name="Stursova M."/>
            <person name="Weitz H."/>
            <person name="Taylor A."/>
            <person name="Grigoriev I.V."/>
            <person name="Nagy L.G."/>
            <person name="Martin F."/>
            <person name="Kauserud H."/>
        </authorList>
    </citation>
    <scope>NUCLEOTIDE SEQUENCE</scope>
    <source>
        <strain evidence="4">9144</strain>
    </source>
</reference>
<keyword evidence="1" id="KW-0479">Metal-binding</keyword>
<dbReference type="Pfam" id="PF04434">
    <property type="entry name" value="SWIM"/>
    <property type="match status" value="1"/>
</dbReference>
<feature type="region of interest" description="Disordered" evidence="2">
    <location>
        <begin position="838"/>
        <end position="857"/>
    </location>
</feature>
<feature type="region of interest" description="Disordered" evidence="2">
    <location>
        <begin position="946"/>
        <end position="982"/>
    </location>
</feature>
<sequence>MGGKEKDRMLPSNGIQQLNAGDLRTKVYINSLKVSPVTAATLKSYYARDALYSGLIDHQYDHSKNPSAQIDALAMLASLGVHHDITAPCPTGQWENSWSDNKDKVSPPREWNIRRILILCVFSTCGYDHVARGSKTRKAAFPHTGCTAHLEITIHPSSNNSILRIRGMPEHNEGCKTAMMEHRPRQPLAPAVYKKALSQLTNGARMRAVIRTNVQLVRTRAYPGFPVNRSEDPHRWLFDQKKDTRSLLRQFRRLNGVKVTQKVEYNIDGWLDPSSPDYNPTLASAIFHYAARTAKEERFEVCVSTPEMEEAAWKYGHDGQLLLDGTFGVTDTRLLLFIVMVVDELRKGIPAAFLLFSAPSGNQQSSAGYDTDILTKLLTHWRDHLNKTRRCSRPSSVSFAPRTAITDTDMKERGALLAVFAGIWLLICRFHLKQCWRNHRNQMLKGTSQLISDLNSRLVHFEQLLLQQPDEVAARALVAREKATLEASLMDANGGSLPPIAANIAKHLNYLGDAFWLRTGLFNSWSDAGRCEAARRLNCDVSDVLSTTNHVEGFNSALKNSHIASWKRGGRRLRTDIFLHVLITDIIPTIFESRQITAQEHAIDIAKYTSAPGGQELNERLSRSRTANIIPFVAYQPDDEARQSRGCDMVLSRQIEIPTVDQLEGVTAFEFVCHSSTSLAAEIAPTMYMVQILLNGAANCECRDFIENGWACKHICGSLALLEQLRRQRRIKMDVADIPIPATKQQAIDLQVRLGIHSRGRLAVISRATAPSLRDEIRDALAWSANGENTDDDAPATGTEPLANDGPSDPAAGSDTLDASESDNDSDLLHPLTLPPLELSASESTKPSAPALASSQSAFESQAHSKLFHELPKLRHVLSCTLDAFKSSPNPAPFAEEDTEQLRELEGLWEELQTHIRPRYRTSDASAQFRHVEICGNSGTVRRAHEMEGFGDSDAPSPKRPCVVMPPSPEKRQKRKESRSAT</sequence>
<evidence type="ECO:0000259" key="3">
    <source>
        <dbReference type="PROSITE" id="PS50966"/>
    </source>
</evidence>
<feature type="domain" description="SWIM-type" evidence="3">
    <location>
        <begin position="688"/>
        <end position="723"/>
    </location>
</feature>
<dbReference type="InterPro" id="IPR007527">
    <property type="entry name" value="Znf_SWIM"/>
</dbReference>
<keyword evidence="1" id="KW-0863">Zinc-finger</keyword>